<dbReference type="InterPro" id="IPR006175">
    <property type="entry name" value="YjgF/YER057c/UK114"/>
</dbReference>
<evidence type="ECO:0000313" key="2">
    <source>
        <dbReference type="EMBL" id="JAS06917.1"/>
    </source>
</evidence>
<proteinExistence type="inferred from homology"/>
<organism evidence="2">
    <name type="scientific">Clastoptera arizonana</name>
    <name type="common">Arizona spittle bug</name>
    <dbReference type="NCBI Taxonomy" id="38151"/>
    <lineage>
        <taxon>Eukaryota</taxon>
        <taxon>Metazoa</taxon>
        <taxon>Ecdysozoa</taxon>
        <taxon>Arthropoda</taxon>
        <taxon>Hexapoda</taxon>
        <taxon>Insecta</taxon>
        <taxon>Pterygota</taxon>
        <taxon>Neoptera</taxon>
        <taxon>Paraneoptera</taxon>
        <taxon>Hemiptera</taxon>
        <taxon>Auchenorrhyncha</taxon>
        <taxon>Cercopoidea</taxon>
        <taxon>Clastopteridae</taxon>
        <taxon>Clastoptera</taxon>
    </lineage>
</organism>
<dbReference type="Pfam" id="PF01042">
    <property type="entry name" value="Ribonuc_L-PSP"/>
    <property type="match status" value="1"/>
</dbReference>
<sequence length="138" mass="15347">MDSNVTKKIVSTEKAPKAVGPYSQAVQYKNILYMSGLLGLDKKTMKLVPGGAGPETKQILSNLQAFLEDINISLNNVVKTIIYLKNMDDYSKVSHMYEKSFPNLKHAKTIVPVPKLPLNANVEIEAIIDCRLLIDNNE</sequence>
<dbReference type="EMBL" id="GEDC01030381">
    <property type="protein sequence ID" value="JAS06917.1"/>
    <property type="molecule type" value="Transcribed_RNA"/>
</dbReference>
<accession>A0A1B6C075</accession>
<dbReference type="InterPro" id="IPR006056">
    <property type="entry name" value="RidA"/>
</dbReference>
<dbReference type="FunFam" id="3.30.1330.40:FF:000001">
    <property type="entry name" value="L-PSP family endoribonuclease"/>
    <property type="match status" value="1"/>
</dbReference>
<dbReference type="PANTHER" id="PTHR11803:SF39">
    <property type="entry name" value="2-IMINOBUTANOATE_2-IMINOPROPANOATE DEAMINASE"/>
    <property type="match status" value="1"/>
</dbReference>
<dbReference type="GO" id="GO:0005829">
    <property type="term" value="C:cytosol"/>
    <property type="evidence" value="ECO:0007669"/>
    <property type="project" value="TreeGrafter"/>
</dbReference>
<dbReference type="NCBIfam" id="TIGR00004">
    <property type="entry name" value="Rid family detoxifying hydrolase"/>
    <property type="match status" value="1"/>
</dbReference>
<dbReference type="CDD" id="cd00448">
    <property type="entry name" value="YjgF_YER057c_UK114_family"/>
    <property type="match status" value="1"/>
</dbReference>
<dbReference type="SUPFAM" id="SSF55298">
    <property type="entry name" value="YjgF-like"/>
    <property type="match status" value="1"/>
</dbReference>
<name>A0A1B6C075_9HEMI</name>
<protein>
    <submittedName>
        <fullName evidence="2">Uncharacterized protein</fullName>
    </submittedName>
</protein>
<dbReference type="PANTHER" id="PTHR11803">
    <property type="entry name" value="2-IMINOBUTANOATE/2-IMINOPROPANOATE DEAMINASE RIDA"/>
    <property type="match status" value="1"/>
</dbReference>
<reference evidence="2" key="1">
    <citation type="submission" date="2015-12" db="EMBL/GenBank/DDBJ databases">
        <title>De novo transcriptome assembly of four potential Pierce s Disease insect vectors from Arizona vineyards.</title>
        <authorList>
            <person name="Tassone E.E."/>
        </authorList>
    </citation>
    <scope>NUCLEOTIDE SEQUENCE</scope>
</reference>
<dbReference type="Gene3D" id="3.30.1330.40">
    <property type="entry name" value="RutC-like"/>
    <property type="match status" value="1"/>
</dbReference>
<gene>
    <name evidence="2" type="ORF">g.539</name>
</gene>
<dbReference type="InterPro" id="IPR035959">
    <property type="entry name" value="RutC-like_sf"/>
</dbReference>
<evidence type="ECO:0000256" key="1">
    <source>
        <dbReference type="ARBA" id="ARBA00010552"/>
    </source>
</evidence>
<comment type="similarity">
    <text evidence="1">Belongs to the RutC family.</text>
</comment>
<dbReference type="GO" id="GO:0005739">
    <property type="term" value="C:mitochondrion"/>
    <property type="evidence" value="ECO:0007669"/>
    <property type="project" value="TreeGrafter"/>
</dbReference>
<dbReference type="AlphaFoldDB" id="A0A1B6C075"/>
<dbReference type="GO" id="GO:0019239">
    <property type="term" value="F:deaminase activity"/>
    <property type="evidence" value="ECO:0007669"/>
    <property type="project" value="TreeGrafter"/>
</dbReference>